<comment type="caution">
    <text evidence="1">The sequence shown here is derived from an EMBL/GenBank/DDBJ whole genome shotgun (WGS) entry which is preliminary data.</text>
</comment>
<evidence type="ECO:0000313" key="2">
    <source>
        <dbReference type="Proteomes" id="UP000569732"/>
    </source>
</evidence>
<proteinExistence type="predicted"/>
<keyword evidence="2" id="KW-1185">Reference proteome</keyword>
<accession>A0A853II33</accession>
<dbReference type="RefSeq" id="WP_180572084.1">
    <property type="nucleotide sequence ID" value="NZ_JACCKB010000301.1"/>
</dbReference>
<dbReference type="Pfam" id="PF10109">
    <property type="entry name" value="Phage_TAC_7"/>
    <property type="match status" value="1"/>
</dbReference>
<dbReference type="EMBL" id="JACCKB010000301">
    <property type="protein sequence ID" value="NYZ70158.1"/>
    <property type="molecule type" value="Genomic_DNA"/>
</dbReference>
<dbReference type="InterPro" id="IPR019289">
    <property type="entry name" value="Phage_tail_E/E"/>
</dbReference>
<evidence type="ECO:0000313" key="1">
    <source>
        <dbReference type="EMBL" id="NYZ70158.1"/>
    </source>
</evidence>
<name>A0A853II33_9GAMM</name>
<organism evidence="1 2">
    <name type="scientific">Spartinivicinus marinus</name>
    <dbReference type="NCBI Taxonomy" id="2994442"/>
    <lineage>
        <taxon>Bacteria</taxon>
        <taxon>Pseudomonadati</taxon>
        <taxon>Pseudomonadota</taxon>
        <taxon>Gammaproteobacteria</taxon>
        <taxon>Oceanospirillales</taxon>
        <taxon>Zooshikellaceae</taxon>
        <taxon>Spartinivicinus</taxon>
    </lineage>
</organism>
<sequence>MSELITLNYPIERNGEVINEVTLRRPKAKDLKNMEKRGGGEITQSIHMVADLTSLDIATVEELDGEDFQHLNEVVTGFLDSTGNQ</sequence>
<reference evidence="1 2" key="1">
    <citation type="submission" date="2020-07" db="EMBL/GenBank/DDBJ databases">
        <title>Endozoicomonas sp. nov., isolated from sediment.</title>
        <authorList>
            <person name="Gu T."/>
        </authorList>
    </citation>
    <scope>NUCLEOTIDE SEQUENCE [LARGE SCALE GENOMIC DNA]</scope>
    <source>
        <strain evidence="1 2">SM1973</strain>
    </source>
</reference>
<dbReference type="Proteomes" id="UP000569732">
    <property type="component" value="Unassembled WGS sequence"/>
</dbReference>
<gene>
    <name evidence="1" type="ORF">H0A36_29535</name>
</gene>
<dbReference type="AlphaFoldDB" id="A0A853II33"/>
<protein>
    <submittedName>
        <fullName evidence="1">Phage tail assembly protein</fullName>
    </submittedName>
</protein>